<comment type="caution">
    <text evidence="13">The sequence shown here is derived from an EMBL/GenBank/DDBJ whole genome shotgun (WGS) entry which is preliminary data.</text>
</comment>
<feature type="transmembrane region" description="Helical" evidence="11">
    <location>
        <begin position="260"/>
        <end position="285"/>
    </location>
</feature>
<dbReference type="EMBL" id="LZFO01000009">
    <property type="protein sequence ID" value="OFI06679.1"/>
    <property type="molecule type" value="Genomic_DNA"/>
</dbReference>
<dbReference type="InterPro" id="IPR036412">
    <property type="entry name" value="HAD-like_sf"/>
</dbReference>
<keyword evidence="6" id="KW-1278">Translocase</keyword>
<evidence type="ECO:0000256" key="10">
    <source>
        <dbReference type="ARBA" id="ARBA00049338"/>
    </source>
</evidence>
<keyword evidence="3" id="KW-0104">Cadmium</keyword>
<organism evidence="13 14">
    <name type="scientific">Clostridium acetireducens DSM 10703</name>
    <dbReference type="NCBI Taxonomy" id="1121290"/>
    <lineage>
        <taxon>Bacteria</taxon>
        <taxon>Bacillati</taxon>
        <taxon>Bacillota</taxon>
        <taxon>Clostridia</taxon>
        <taxon>Eubacteriales</taxon>
        <taxon>Clostridiaceae</taxon>
        <taxon>Clostridium</taxon>
    </lineage>
</organism>
<feature type="domain" description="P-type ATPase A" evidence="12">
    <location>
        <begin position="109"/>
        <end position="209"/>
    </location>
</feature>
<dbReference type="SUPFAM" id="SSF56784">
    <property type="entry name" value="HAD-like"/>
    <property type="match status" value="1"/>
</dbReference>
<keyword evidence="7 11" id="KW-1133">Transmembrane helix</keyword>
<dbReference type="PROSITE" id="PS00154">
    <property type="entry name" value="ATPASE_E1_E2"/>
    <property type="match status" value="1"/>
</dbReference>
<keyword evidence="11" id="KW-0067">ATP-binding</keyword>
<evidence type="ECO:0000256" key="9">
    <source>
        <dbReference type="ARBA" id="ARBA00039103"/>
    </source>
</evidence>
<evidence type="ECO:0000256" key="11">
    <source>
        <dbReference type="RuleBase" id="RU362081"/>
    </source>
</evidence>
<evidence type="ECO:0000259" key="12">
    <source>
        <dbReference type="Pfam" id="PF00122"/>
    </source>
</evidence>
<evidence type="ECO:0000256" key="4">
    <source>
        <dbReference type="ARBA" id="ARBA00022692"/>
    </source>
</evidence>
<feature type="transmembrane region" description="Helical" evidence="11">
    <location>
        <begin position="21"/>
        <end position="39"/>
    </location>
</feature>
<dbReference type="Gene3D" id="2.70.150.10">
    <property type="entry name" value="Calcium-transporting ATPase, cytoplasmic transduction domain A"/>
    <property type="match status" value="1"/>
</dbReference>
<dbReference type="NCBIfam" id="TIGR01512">
    <property type="entry name" value="ATPase-IB2_Cd"/>
    <property type="match status" value="1"/>
</dbReference>
<dbReference type="InterPro" id="IPR023214">
    <property type="entry name" value="HAD_sf"/>
</dbReference>
<dbReference type="Gene3D" id="3.40.1110.10">
    <property type="entry name" value="Calcium-transporting ATPase, cytoplasmic domain N"/>
    <property type="match status" value="1"/>
</dbReference>
<dbReference type="NCBIfam" id="TIGR01525">
    <property type="entry name" value="ATPase-IB_hvy"/>
    <property type="match status" value="1"/>
</dbReference>
<dbReference type="PANTHER" id="PTHR48085:SF5">
    <property type="entry name" value="CADMIUM_ZINC-TRANSPORTING ATPASE HMA4-RELATED"/>
    <property type="match status" value="1"/>
</dbReference>
<dbReference type="Pfam" id="PF00702">
    <property type="entry name" value="Hydrolase"/>
    <property type="match status" value="1"/>
</dbReference>
<dbReference type="FunFam" id="2.70.150.10:FF:000002">
    <property type="entry name" value="Copper-transporting ATPase 1, putative"/>
    <property type="match status" value="1"/>
</dbReference>
<evidence type="ECO:0000313" key="14">
    <source>
        <dbReference type="Proteomes" id="UP000175744"/>
    </source>
</evidence>
<dbReference type="Pfam" id="PF00122">
    <property type="entry name" value="E1-E2_ATPase"/>
    <property type="match status" value="1"/>
</dbReference>
<keyword evidence="11" id="KW-1003">Cell membrane</keyword>
<evidence type="ECO:0000256" key="3">
    <source>
        <dbReference type="ARBA" id="ARBA00022539"/>
    </source>
</evidence>
<dbReference type="SFLD" id="SFLDG00002">
    <property type="entry name" value="C1.7:_P-type_atpase_like"/>
    <property type="match status" value="1"/>
</dbReference>
<keyword evidence="4 11" id="KW-0812">Transmembrane</keyword>
<dbReference type="InterPro" id="IPR027256">
    <property type="entry name" value="P-typ_ATPase_IB"/>
</dbReference>
<dbReference type="InterPro" id="IPR044492">
    <property type="entry name" value="P_typ_ATPase_HD_dom"/>
</dbReference>
<dbReference type="SFLD" id="SFLDS00003">
    <property type="entry name" value="Haloacid_Dehalogenase"/>
    <property type="match status" value="1"/>
</dbReference>
<keyword evidence="13" id="KW-0378">Hydrolase</keyword>
<dbReference type="InterPro" id="IPR008250">
    <property type="entry name" value="ATPase_P-typ_transduc_dom_A_sf"/>
</dbReference>
<keyword evidence="11" id="KW-0547">Nucleotide-binding</keyword>
<evidence type="ECO:0000256" key="2">
    <source>
        <dbReference type="ARBA" id="ARBA00006024"/>
    </source>
</evidence>
<dbReference type="OrthoDB" id="9760364at2"/>
<dbReference type="PANTHER" id="PTHR48085">
    <property type="entry name" value="CADMIUM/ZINC-TRANSPORTING ATPASE HMA2-RELATED"/>
    <property type="match status" value="1"/>
</dbReference>
<comment type="similarity">
    <text evidence="2 11">Belongs to the cation transport ATPase (P-type) (TC 3.A.3) family. Type IB subfamily.</text>
</comment>
<dbReference type="RefSeq" id="WP_070109789.1">
    <property type="nucleotide sequence ID" value="NZ_LZFO01000009.1"/>
</dbReference>
<comment type="subcellular location">
    <subcellularLocation>
        <location evidence="1">Cell membrane</location>
        <topology evidence="1">Multi-pass membrane protein</topology>
    </subcellularLocation>
</comment>
<dbReference type="GO" id="GO:0046872">
    <property type="term" value="F:metal ion binding"/>
    <property type="evidence" value="ECO:0007669"/>
    <property type="project" value="UniProtKB-KW"/>
</dbReference>
<dbReference type="PRINTS" id="PR00120">
    <property type="entry name" value="HATPASE"/>
</dbReference>
<dbReference type="InterPro" id="IPR018303">
    <property type="entry name" value="ATPase_P-typ_P_site"/>
</dbReference>
<dbReference type="InterPro" id="IPR023299">
    <property type="entry name" value="ATPase_P-typ_cyto_dom_N"/>
</dbReference>
<dbReference type="AlphaFoldDB" id="A0A1E8F065"/>
<gene>
    <name evidence="13" type="primary">cadA</name>
    <name evidence="13" type="ORF">CLOACE_08340</name>
</gene>
<dbReference type="InterPro" id="IPR059000">
    <property type="entry name" value="ATPase_P-type_domA"/>
</dbReference>
<protein>
    <recommendedName>
        <fullName evidence="9">Cd(2+)-exporting ATPase</fullName>
        <ecNumber evidence="9">7.2.2.21</ecNumber>
    </recommendedName>
</protein>
<keyword evidence="14" id="KW-1185">Reference proteome</keyword>
<dbReference type="SUPFAM" id="SSF81653">
    <property type="entry name" value="Calcium ATPase, transduction domain A"/>
    <property type="match status" value="1"/>
</dbReference>
<sequence length="633" mass="69152">MEIKKLIIGGVVFAAGYFTKSMGNISIILFLASYIIIGSEVLMNSVKNLLKGDLFDENFLMSVASIGAILVKQYPEAVAVMFLYELGEYLQDRAADNSRESILELMDIRPDYANILRDSGDIYKVSPEDVKIGDIIVIKPGEKIPLDGKIVEGNSLLDVSALTGESLPKEVYEGDTVLSGSINKNQLLKIEVVKNFNESTASKILDLVENASSKKAKAEKFITKFAKIYTPIVVCLALLLAIVPNFIFKDTSVYTWIYRASVFLVVSCPCALVISIPLSFFAGIGKASKSGILIKGGNYLEALNNIEAIVFDKTGTLTKGTFKISSIKPEDFIKENELLEYAAYLESLSNHPIAKSIVKAYKGDINKEEIKEFTEIPGRGLKAIIKCKEVSIGNEKLMEEMGIKINKSEEYATVLYVVIDKQFAGYIAINDEVKEDSKTTIEGLNKMGINKTVILSGDKKYIAESLGKSLGISKIYSELLPQQKLEKLETLEKEKSPENNIVYVGDGINDAPALARADIGISMGGVGSDAAIEASDVVIMKDEPSKIIEAINIAKTTRKVIIQNLIFIFAVKISVLILAALGIANMWLAIFADVGVALIAVVNSMRIISIKVSFKKSENSEHCHGGCCCCHKH</sequence>
<evidence type="ECO:0000256" key="8">
    <source>
        <dbReference type="ARBA" id="ARBA00023136"/>
    </source>
</evidence>
<dbReference type="GO" id="GO:0005886">
    <property type="term" value="C:plasma membrane"/>
    <property type="evidence" value="ECO:0007669"/>
    <property type="project" value="UniProtKB-SubCell"/>
</dbReference>
<feature type="transmembrane region" description="Helical" evidence="11">
    <location>
        <begin position="561"/>
        <end position="581"/>
    </location>
</feature>
<proteinExistence type="inferred from homology"/>
<dbReference type="GO" id="GO:0008551">
    <property type="term" value="F:P-type cadmium transporter activity"/>
    <property type="evidence" value="ECO:0007669"/>
    <property type="project" value="UniProtKB-EC"/>
</dbReference>
<evidence type="ECO:0000256" key="7">
    <source>
        <dbReference type="ARBA" id="ARBA00022989"/>
    </source>
</evidence>
<evidence type="ECO:0000256" key="6">
    <source>
        <dbReference type="ARBA" id="ARBA00022967"/>
    </source>
</evidence>
<accession>A0A1E8F065</accession>
<dbReference type="InterPro" id="IPR051014">
    <property type="entry name" value="Cation_Transport_ATPase_IB"/>
</dbReference>
<dbReference type="GO" id="GO:0016887">
    <property type="term" value="F:ATP hydrolysis activity"/>
    <property type="evidence" value="ECO:0007669"/>
    <property type="project" value="InterPro"/>
</dbReference>
<dbReference type="EC" id="7.2.2.21" evidence="9"/>
<reference evidence="13 14" key="1">
    <citation type="submission" date="2016-06" db="EMBL/GenBank/DDBJ databases">
        <title>Genome sequence of Clostridium acetireducens DSM 10703.</title>
        <authorList>
            <person name="Poehlein A."/>
            <person name="Fluechter S."/>
            <person name="Duerre P."/>
            <person name="Daniel R."/>
        </authorList>
    </citation>
    <scope>NUCLEOTIDE SEQUENCE [LARGE SCALE GENOMIC DNA]</scope>
    <source>
        <strain evidence="13 14">DSM 10703</strain>
    </source>
</reference>
<evidence type="ECO:0000256" key="1">
    <source>
        <dbReference type="ARBA" id="ARBA00004651"/>
    </source>
</evidence>
<evidence type="ECO:0000256" key="5">
    <source>
        <dbReference type="ARBA" id="ARBA00022723"/>
    </source>
</evidence>
<dbReference type="NCBIfam" id="TIGR01494">
    <property type="entry name" value="ATPase_P-type"/>
    <property type="match status" value="1"/>
</dbReference>
<dbReference type="InterPro" id="IPR023298">
    <property type="entry name" value="ATPase_P-typ_TM_dom_sf"/>
</dbReference>
<dbReference type="PATRIC" id="fig|1121290.3.peg.846"/>
<dbReference type="SUPFAM" id="SSF81665">
    <property type="entry name" value="Calcium ATPase, transmembrane domain M"/>
    <property type="match status" value="1"/>
</dbReference>
<evidence type="ECO:0000313" key="13">
    <source>
        <dbReference type="EMBL" id="OFI06679.1"/>
    </source>
</evidence>
<dbReference type="Proteomes" id="UP000175744">
    <property type="component" value="Unassembled WGS sequence"/>
</dbReference>
<feature type="transmembrane region" description="Helical" evidence="11">
    <location>
        <begin position="228"/>
        <end position="248"/>
    </location>
</feature>
<comment type="catalytic activity">
    <reaction evidence="10">
        <text>Cd(2+)(in) + ATP + H2O = Cd(2+)(out) + ADP + phosphate + H(+)</text>
        <dbReference type="Rhea" id="RHEA:12132"/>
        <dbReference type="ChEBI" id="CHEBI:15377"/>
        <dbReference type="ChEBI" id="CHEBI:15378"/>
        <dbReference type="ChEBI" id="CHEBI:30616"/>
        <dbReference type="ChEBI" id="CHEBI:43474"/>
        <dbReference type="ChEBI" id="CHEBI:48775"/>
        <dbReference type="ChEBI" id="CHEBI:456216"/>
        <dbReference type="EC" id="7.2.2.21"/>
    </reaction>
</comment>
<keyword evidence="5 11" id="KW-0479">Metal-binding</keyword>
<dbReference type="SFLD" id="SFLDF00027">
    <property type="entry name" value="p-type_atpase"/>
    <property type="match status" value="1"/>
</dbReference>
<dbReference type="InterPro" id="IPR001757">
    <property type="entry name" value="P_typ_ATPase"/>
</dbReference>
<dbReference type="STRING" id="1121290.CLAOCE_08340"/>
<dbReference type="GO" id="GO:0005524">
    <property type="term" value="F:ATP binding"/>
    <property type="evidence" value="ECO:0007669"/>
    <property type="project" value="UniProtKB-UniRule"/>
</dbReference>
<keyword evidence="8 11" id="KW-0472">Membrane</keyword>
<feature type="transmembrane region" description="Helical" evidence="11">
    <location>
        <begin position="587"/>
        <end position="608"/>
    </location>
</feature>
<name>A0A1E8F065_9CLOT</name>
<dbReference type="Gene3D" id="3.40.50.1000">
    <property type="entry name" value="HAD superfamily/HAD-like"/>
    <property type="match status" value="1"/>
</dbReference>
<dbReference type="PRINTS" id="PR00119">
    <property type="entry name" value="CATATPASE"/>
</dbReference>